<evidence type="ECO:0000256" key="1">
    <source>
        <dbReference type="ARBA" id="ARBA00022448"/>
    </source>
</evidence>
<keyword evidence="7" id="KW-1133">Transmembrane helix</keyword>
<keyword evidence="7" id="KW-0812">Transmembrane</keyword>
<evidence type="ECO:0000256" key="6">
    <source>
        <dbReference type="ARBA" id="ARBA00023014"/>
    </source>
</evidence>
<keyword evidence="6" id="KW-0411">Iron-sulfur</keyword>
<comment type="caution">
    <text evidence="10">The sequence shown here is derived from an EMBL/GenBank/DDBJ whole genome shotgun (WGS) entry which is preliminary data.</text>
</comment>
<dbReference type="EMBL" id="FAUW01000003">
    <property type="protein sequence ID" value="CUU83053.1"/>
    <property type="molecule type" value="Genomic_DNA"/>
</dbReference>
<gene>
    <name evidence="10" type="ORF">ERS686654_01573</name>
    <name evidence="9" type="ORF">ERS739220_01386</name>
</gene>
<dbReference type="AlphaFoldDB" id="A0A0S4SFU2"/>
<feature type="domain" description="4Fe-4S ferredoxin-type" evidence="8">
    <location>
        <begin position="74"/>
        <end position="107"/>
    </location>
</feature>
<name>A0A0S4SFU2_CAMHY</name>
<keyword evidence="1" id="KW-0813">Transport</keyword>
<dbReference type="PANTHER" id="PTHR42859">
    <property type="entry name" value="OXIDOREDUCTASE"/>
    <property type="match status" value="1"/>
</dbReference>
<dbReference type="EMBL" id="FAVB01000003">
    <property type="protein sequence ID" value="CUU84879.1"/>
    <property type="molecule type" value="Genomic_DNA"/>
</dbReference>
<dbReference type="InterPro" id="IPR017896">
    <property type="entry name" value="4Fe4S_Fe-S-bd"/>
</dbReference>
<evidence type="ECO:0000256" key="7">
    <source>
        <dbReference type="SAM" id="Phobius"/>
    </source>
</evidence>
<keyword evidence="5" id="KW-0408">Iron</keyword>
<sequence>MNRREFAAFSIVALSGAAITGVLVNKFHKPRLHLRPPGSAKHFESLCIKCGQCVQVCPYHSIDLLGVDDGINLATAYIDPSKRGCYLCDLFPCVLACPSGALDHNTTTIADVSMGVAVVKDFSKCYANLNKQVSSKDVEHLLARETFNEREEKVKQIISDNVGKACSLCIDECPVKGAIKFIEIDAKLVPKIEPSCVGCGVCEEVCFANVIEILPDKTYNEIYKENS</sequence>
<feature type="domain" description="4Fe-4S ferredoxin-type" evidence="8">
    <location>
        <begin position="188"/>
        <end position="216"/>
    </location>
</feature>
<proteinExistence type="predicted"/>
<dbReference type="PROSITE" id="PS00198">
    <property type="entry name" value="4FE4S_FER_1"/>
    <property type="match status" value="1"/>
</dbReference>
<protein>
    <submittedName>
        <fullName evidence="10">Iron-sulfur protein</fullName>
    </submittedName>
</protein>
<evidence type="ECO:0000313" key="11">
    <source>
        <dbReference type="Proteomes" id="UP000052237"/>
    </source>
</evidence>
<keyword evidence="11" id="KW-1185">Reference proteome</keyword>
<evidence type="ECO:0000313" key="10">
    <source>
        <dbReference type="EMBL" id="CUU84879.1"/>
    </source>
</evidence>
<keyword evidence="3" id="KW-0479">Metal-binding</keyword>
<evidence type="ECO:0000313" key="9">
    <source>
        <dbReference type="EMBL" id="CUU83053.1"/>
    </source>
</evidence>
<reference evidence="11 12" key="1">
    <citation type="submission" date="2015-11" db="EMBL/GenBank/DDBJ databases">
        <authorList>
            <consortium name="Pathogen Informatics"/>
        </authorList>
    </citation>
    <scope>NUCLEOTIDE SEQUENCE [LARGE SCALE GENOMIC DNA]</scope>
    <source>
        <strain evidence="10 11">006A-0059</strain>
        <strain evidence="9 12">006A-0191</strain>
    </source>
</reference>
<evidence type="ECO:0000256" key="5">
    <source>
        <dbReference type="ARBA" id="ARBA00023004"/>
    </source>
</evidence>
<evidence type="ECO:0000259" key="8">
    <source>
        <dbReference type="PROSITE" id="PS51379"/>
    </source>
</evidence>
<dbReference type="CDD" id="cd16373">
    <property type="entry name" value="DMSOR_beta_like"/>
    <property type="match status" value="1"/>
</dbReference>
<dbReference type="SUPFAM" id="SSF54862">
    <property type="entry name" value="4Fe-4S ferredoxins"/>
    <property type="match status" value="1"/>
</dbReference>
<dbReference type="Proteomes" id="UP000052237">
    <property type="component" value="Unassembled WGS sequence"/>
</dbReference>
<evidence type="ECO:0000313" key="12">
    <source>
        <dbReference type="Proteomes" id="UP000052257"/>
    </source>
</evidence>
<feature type="domain" description="4Fe-4S ferredoxin-type" evidence="8">
    <location>
        <begin position="38"/>
        <end position="67"/>
    </location>
</feature>
<dbReference type="PANTHER" id="PTHR42859:SF10">
    <property type="entry name" value="DIMETHYLSULFOXIDE REDUCTASE CHAIN B"/>
    <property type="match status" value="1"/>
</dbReference>
<keyword evidence="7" id="KW-0472">Membrane</keyword>
<dbReference type="RefSeq" id="WP_059426054.1">
    <property type="nucleotide sequence ID" value="NZ_FAUT01000001.1"/>
</dbReference>
<evidence type="ECO:0000256" key="4">
    <source>
        <dbReference type="ARBA" id="ARBA00022982"/>
    </source>
</evidence>
<dbReference type="GO" id="GO:0046872">
    <property type="term" value="F:metal ion binding"/>
    <property type="evidence" value="ECO:0007669"/>
    <property type="project" value="UniProtKB-KW"/>
</dbReference>
<dbReference type="Gene3D" id="3.30.70.20">
    <property type="match status" value="2"/>
</dbReference>
<feature type="transmembrane region" description="Helical" evidence="7">
    <location>
        <begin position="6"/>
        <end position="25"/>
    </location>
</feature>
<keyword evidence="2" id="KW-0004">4Fe-4S</keyword>
<evidence type="ECO:0000256" key="2">
    <source>
        <dbReference type="ARBA" id="ARBA00022485"/>
    </source>
</evidence>
<dbReference type="GO" id="GO:0051539">
    <property type="term" value="F:4 iron, 4 sulfur cluster binding"/>
    <property type="evidence" value="ECO:0007669"/>
    <property type="project" value="UniProtKB-KW"/>
</dbReference>
<dbReference type="PROSITE" id="PS51379">
    <property type="entry name" value="4FE4S_FER_2"/>
    <property type="match status" value="3"/>
</dbReference>
<dbReference type="Proteomes" id="UP000052257">
    <property type="component" value="Unassembled WGS sequence"/>
</dbReference>
<evidence type="ECO:0000256" key="3">
    <source>
        <dbReference type="ARBA" id="ARBA00022723"/>
    </source>
</evidence>
<dbReference type="InterPro" id="IPR017900">
    <property type="entry name" value="4Fe4S_Fe_S_CS"/>
</dbReference>
<dbReference type="Pfam" id="PF12838">
    <property type="entry name" value="Fer4_7"/>
    <property type="match status" value="1"/>
</dbReference>
<keyword evidence="4" id="KW-0249">Electron transport</keyword>
<organism evidence="10 11">
    <name type="scientific">Campylobacter hyointestinalis subsp. hyointestinalis</name>
    <dbReference type="NCBI Taxonomy" id="91352"/>
    <lineage>
        <taxon>Bacteria</taxon>
        <taxon>Pseudomonadati</taxon>
        <taxon>Campylobacterota</taxon>
        <taxon>Epsilonproteobacteria</taxon>
        <taxon>Campylobacterales</taxon>
        <taxon>Campylobacteraceae</taxon>
        <taxon>Campylobacter</taxon>
    </lineage>
</organism>
<accession>A0A0S4SFU2</accession>
<dbReference type="InterPro" id="IPR050294">
    <property type="entry name" value="RnfB_subfamily"/>
</dbReference>
<accession>A0A9W5AT11</accession>